<evidence type="ECO:0000313" key="8">
    <source>
        <dbReference type="Proteomes" id="UP001165082"/>
    </source>
</evidence>
<evidence type="ECO:0000259" key="6">
    <source>
        <dbReference type="Pfam" id="PF14775"/>
    </source>
</evidence>
<dbReference type="PANTHER" id="PTHR21625">
    <property type="entry name" value="NYD-SP28 PROTEIN"/>
    <property type="match status" value="1"/>
</dbReference>
<evidence type="ECO:0000256" key="3">
    <source>
        <dbReference type="ARBA" id="ARBA00023069"/>
    </source>
</evidence>
<feature type="compositionally biased region" description="Basic and acidic residues" evidence="5">
    <location>
        <begin position="40"/>
        <end position="49"/>
    </location>
</feature>
<evidence type="ECO:0000313" key="7">
    <source>
        <dbReference type="EMBL" id="GMI37573.1"/>
    </source>
</evidence>
<evidence type="ECO:0000256" key="2">
    <source>
        <dbReference type="ARBA" id="ARBA00022846"/>
    </source>
</evidence>
<keyword evidence="2" id="KW-0282">Flagellum</keyword>
<dbReference type="AlphaFoldDB" id="A0A9W7G6E2"/>
<dbReference type="OrthoDB" id="7760980at2759"/>
<dbReference type="Pfam" id="PF14775">
    <property type="entry name" value="NYD-SP28_assoc"/>
    <property type="match status" value="1"/>
</dbReference>
<dbReference type="GO" id="GO:0005858">
    <property type="term" value="C:axonemal dynein complex"/>
    <property type="evidence" value="ECO:0007669"/>
    <property type="project" value="InterPro"/>
</dbReference>
<evidence type="ECO:0000256" key="4">
    <source>
        <dbReference type="ARBA" id="ARBA00023273"/>
    </source>
</evidence>
<dbReference type="InterPro" id="IPR039750">
    <property type="entry name" value="DRC1/DRC2"/>
</dbReference>
<accession>A0A9W7G6E2</accession>
<dbReference type="EMBL" id="BRXZ01007982">
    <property type="protein sequence ID" value="GMI37573.1"/>
    <property type="molecule type" value="Genomic_DNA"/>
</dbReference>
<name>A0A9W7G6E2_9STRA</name>
<gene>
    <name evidence="7" type="ORF">TrRE_jg1882</name>
</gene>
<dbReference type="GO" id="GO:0070286">
    <property type="term" value="P:axonemal dynein complex assembly"/>
    <property type="evidence" value="ECO:0007669"/>
    <property type="project" value="InterPro"/>
</dbReference>
<sequence>LAERILKLAELGRKMETEQEKVTPFYISSVEGEIEKQAEAMVKKQKEEGEGAEGASTDGVEVTPLNSSAWSESGKPVGKWNHLDNFWKKYNKVLLDALSIEKAEETLRKENSDLQEILQQYFDGISVNDDVLKKDNPLFVTNFKVNLNKPLPVRREGEGTQNMTFVEANAVIANQSKFA</sequence>
<keyword evidence="8" id="KW-1185">Reference proteome</keyword>
<protein>
    <recommendedName>
        <fullName evidence="6">Dynein regulatory complex protein 1 C-terminal domain-containing protein</fullName>
    </recommendedName>
</protein>
<evidence type="ECO:0000256" key="5">
    <source>
        <dbReference type="SAM" id="MobiDB-lite"/>
    </source>
</evidence>
<feature type="non-terminal residue" evidence="7">
    <location>
        <position position="1"/>
    </location>
</feature>
<keyword evidence="3" id="KW-0969">Cilium</keyword>
<comment type="caution">
    <text evidence="7">The sequence shown here is derived from an EMBL/GenBank/DDBJ whole genome shotgun (WGS) entry which is preliminary data.</text>
</comment>
<evidence type="ECO:0000256" key="1">
    <source>
        <dbReference type="ARBA" id="ARBA00004611"/>
    </source>
</evidence>
<organism evidence="7 8">
    <name type="scientific">Triparma retinervis</name>
    <dbReference type="NCBI Taxonomy" id="2557542"/>
    <lineage>
        <taxon>Eukaryota</taxon>
        <taxon>Sar</taxon>
        <taxon>Stramenopiles</taxon>
        <taxon>Ochrophyta</taxon>
        <taxon>Bolidophyceae</taxon>
        <taxon>Parmales</taxon>
        <taxon>Triparmaceae</taxon>
        <taxon>Triparma</taxon>
    </lineage>
</organism>
<reference evidence="7" key="1">
    <citation type="submission" date="2022-07" db="EMBL/GenBank/DDBJ databases">
        <title>Genome analysis of Parmales, a sister group of diatoms, reveals the evolutionary specialization of diatoms from phago-mixotrophs to photoautotrophs.</title>
        <authorList>
            <person name="Ban H."/>
            <person name="Sato S."/>
            <person name="Yoshikawa S."/>
            <person name="Kazumasa Y."/>
            <person name="Nakamura Y."/>
            <person name="Ichinomiya M."/>
            <person name="Saitoh K."/>
            <person name="Sato N."/>
            <person name="Blanc-Mathieu R."/>
            <person name="Endo H."/>
            <person name="Kuwata A."/>
            <person name="Ogata H."/>
        </authorList>
    </citation>
    <scope>NUCLEOTIDE SEQUENCE</scope>
</reference>
<comment type="subcellular location">
    <subcellularLocation>
        <location evidence="1">Cytoplasm</location>
        <location evidence="1">Cytoskeleton</location>
        <location evidence="1">Flagellum axoneme</location>
    </subcellularLocation>
</comment>
<feature type="domain" description="Dynein regulatory complex protein 1 C-terminal" evidence="6">
    <location>
        <begin position="80"/>
        <end position="121"/>
    </location>
</feature>
<dbReference type="InterPro" id="IPR029440">
    <property type="entry name" value="DRC1_C"/>
</dbReference>
<dbReference type="GO" id="GO:0060285">
    <property type="term" value="P:cilium-dependent cell motility"/>
    <property type="evidence" value="ECO:0007669"/>
    <property type="project" value="TreeGrafter"/>
</dbReference>
<proteinExistence type="predicted"/>
<dbReference type="Proteomes" id="UP001165082">
    <property type="component" value="Unassembled WGS sequence"/>
</dbReference>
<feature type="region of interest" description="Disordered" evidence="5">
    <location>
        <begin position="40"/>
        <end position="74"/>
    </location>
</feature>
<dbReference type="GO" id="GO:0003352">
    <property type="term" value="P:regulation of cilium movement"/>
    <property type="evidence" value="ECO:0007669"/>
    <property type="project" value="TreeGrafter"/>
</dbReference>
<dbReference type="PANTHER" id="PTHR21625:SF0">
    <property type="entry name" value="DYNEIN REGULATORY COMPLEX SUBUNIT 2"/>
    <property type="match status" value="1"/>
</dbReference>
<keyword evidence="4" id="KW-0966">Cell projection</keyword>